<dbReference type="Gene3D" id="2.40.10.220">
    <property type="entry name" value="predicted glycosyltransferase like domains"/>
    <property type="match status" value="1"/>
</dbReference>
<dbReference type="RefSeq" id="WP_074200491.1">
    <property type="nucleotide sequence ID" value="NZ_FSRE01000001.1"/>
</dbReference>
<evidence type="ECO:0000313" key="3">
    <source>
        <dbReference type="Proteomes" id="UP000198461"/>
    </source>
</evidence>
<reference evidence="2 3" key="1">
    <citation type="submission" date="2016-11" db="EMBL/GenBank/DDBJ databases">
        <authorList>
            <person name="Jaros S."/>
            <person name="Januszkiewicz K."/>
            <person name="Wedrychowicz H."/>
        </authorList>
    </citation>
    <scope>NUCLEOTIDE SEQUENCE [LARGE SCALE GENOMIC DNA]</scope>
    <source>
        <strain evidence="2 3">DSM 17737</strain>
    </source>
</reference>
<organism evidence="2 3">
    <name type="scientific">Sulfurivirga caldicuralii</name>
    <dbReference type="NCBI Taxonomy" id="364032"/>
    <lineage>
        <taxon>Bacteria</taxon>
        <taxon>Pseudomonadati</taxon>
        <taxon>Pseudomonadota</taxon>
        <taxon>Gammaproteobacteria</taxon>
        <taxon>Thiotrichales</taxon>
        <taxon>Piscirickettsiaceae</taxon>
        <taxon>Sulfurivirga</taxon>
    </lineage>
</organism>
<dbReference type="EMBL" id="FSRE01000001">
    <property type="protein sequence ID" value="SIN70219.1"/>
    <property type="molecule type" value="Genomic_DNA"/>
</dbReference>
<proteinExistence type="predicted"/>
<dbReference type="SUPFAM" id="SSF141371">
    <property type="entry name" value="PilZ domain-like"/>
    <property type="match status" value="1"/>
</dbReference>
<sequence>MTPEERRAHTRVPVNRPIIIKMPNDHTVFGTTSDLSLKGVGLFSQEPVPEGAQLEVHFEVEDNQDHRFHDYLFTGVVRHCIDTMEQAYHVGVELKETNEDYEQVFEHLISA</sequence>
<dbReference type="InterPro" id="IPR009875">
    <property type="entry name" value="PilZ_domain"/>
</dbReference>
<accession>A0A1N6DHB2</accession>
<dbReference type="OrthoDB" id="5298508at2"/>
<name>A0A1N6DHB2_9GAMM</name>
<dbReference type="AlphaFoldDB" id="A0A1N6DHB2"/>
<evidence type="ECO:0000259" key="1">
    <source>
        <dbReference type="Pfam" id="PF07238"/>
    </source>
</evidence>
<keyword evidence="3" id="KW-1185">Reference proteome</keyword>
<gene>
    <name evidence="2" type="ORF">SAMN05443662_0149</name>
</gene>
<feature type="domain" description="PilZ" evidence="1">
    <location>
        <begin position="5"/>
        <end position="109"/>
    </location>
</feature>
<dbReference type="Pfam" id="PF07238">
    <property type="entry name" value="PilZ"/>
    <property type="match status" value="1"/>
</dbReference>
<protein>
    <submittedName>
        <fullName evidence="2">PilZ domain-containing protein</fullName>
    </submittedName>
</protein>
<dbReference type="GO" id="GO:0035438">
    <property type="term" value="F:cyclic-di-GMP binding"/>
    <property type="evidence" value="ECO:0007669"/>
    <property type="project" value="InterPro"/>
</dbReference>
<evidence type="ECO:0000313" key="2">
    <source>
        <dbReference type="EMBL" id="SIN70219.1"/>
    </source>
</evidence>
<dbReference type="Proteomes" id="UP000198461">
    <property type="component" value="Unassembled WGS sequence"/>
</dbReference>